<proteinExistence type="predicted"/>
<gene>
    <name evidence="1" type="ORF">HD595_004329</name>
</gene>
<accession>A0ABT1K3F6</accession>
<reference evidence="1 2" key="1">
    <citation type="submission" date="2022-06" db="EMBL/GenBank/DDBJ databases">
        <title>Sequencing the genomes of 1000 actinobacteria strains.</title>
        <authorList>
            <person name="Klenk H.-P."/>
        </authorList>
    </citation>
    <scope>NUCLEOTIDE SEQUENCE [LARGE SCALE GENOMIC DNA]</scope>
    <source>
        <strain evidence="1 2">DSM 44170</strain>
    </source>
</reference>
<dbReference type="EMBL" id="JAMZEC010000001">
    <property type="protein sequence ID" value="MCP2348207.1"/>
    <property type="molecule type" value="Genomic_DNA"/>
</dbReference>
<dbReference type="PROSITE" id="PS51257">
    <property type="entry name" value="PROKAR_LIPOPROTEIN"/>
    <property type="match status" value="1"/>
</dbReference>
<comment type="caution">
    <text evidence="1">The sequence shown here is derived from an EMBL/GenBank/DDBJ whole genome shotgun (WGS) entry which is preliminary data.</text>
</comment>
<evidence type="ECO:0000313" key="2">
    <source>
        <dbReference type="Proteomes" id="UP001320766"/>
    </source>
</evidence>
<evidence type="ECO:0008006" key="3">
    <source>
        <dbReference type="Google" id="ProtNLM"/>
    </source>
</evidence>
<protein>
    <recommendedName>
        <fullName evidence="3">Secreted protein</fullName>
    </recommendedName>
</protein>
<sequence>MSARSLVLPAASLYAGGLGCGGRGCVAHAPSPRPYRVRRRESVAGLGPDMVTWLSVRKDDGLLNC</sequence>
<name>A0ABT1K3F6_9ACTN</name>
<organism evidence="1 2">
    <name type="scientific">Nonomuraea roseoviolacea subsp. carminata</name>
    <dbReference type="NCBI Taxonomy" id="160689"/>
    <lineage>
        <taxon>Bacteria</taxon>
        <taxon>Bacillati</taxon>
        <taxon>Actinomycetota</taxon>
        <taxon>Actinomycetes</taxon>
        <taxon>Streptosporangiales</taxon>
        <taxon>Streptosporangiaceae</taxon>
        <taxon>Nonomuraea</taxon>
    </lineage>
</organism>
<evidence type="ECO:0000313" key="1">
    <source>
        <dbReference type="EMBL" id="MCP2348207.1"/>
    </source>
</evidence>
<dbReference type="Proteomes" id="UP001320766">
    <property type="component" value="Unassembled WGS sequence"/>
</dbReference>
<keyword evidence="2" id="KW-1185">Reference proteome</keyword>
<dbReference type="RefSeq" id="WP_253771741.1">
    <property type="nucleotide sequence ID" value="NZ_BAAAVE010000006.1"/>
</dbReference>